<evidence type="ECO:0000313" key="2">
    <source>
        <dbReference type="Proteomes" id="UP001589887"/>
    </source>
</evidence>
<keyword evidence="2" id="KW-1185">Reference proteome</keyword>
<dbReference type="PROSITE" id="PS51318">
    <property type="entry name" value="TAT"/>
    <property type="match status" value="1"/>
</dbReference>
<accession>A0ABV6TFB0</accession>
<evidence type="ECO:0000313" key="1">
    <source>
        <dbReference type="EMBL" id="MFC0844468.1"/>
    </source>
</evidence>
<dbReference type="Proteomes" id="UP001589887">
    <property type="component" value="Unassembled WGS sequence"/>
</dbReference>
<gene>
    <name evidence="1" type="ORF">ACFH04_12245</name>
</gene>
<comment type="caution">
    <text evidence="1">The sequence shown here is derived from an EMBL/GenBank/DDBJ whole genome shotgun (WGS) entry which is preliminary data.</text>
</comment>
<evidence type="ECO:0008006" key="3">
    <source>
        <dbReference type="Google" id="ProtNLM"/>
    </source>
</evidence>
<dbReference type="RefSeq" id="WP_394318729.1">
    <property type="nucleotide sequence ID" value="NZ_JBHMQV010000009.1"/>
</dbReference>
<dbReference type="InterPro" id="IPR006311">
    <property type="entry name" value="TAT_signal"/>
</dbReference>
<name>A0ABV6TFB0_9ACTN</name>
<reference evidence="1 2" key="1">
    <citation type="submission" date="2024-09" db="EMBL/GenBank/DDBJ databases">
        <authorList>
            <person name="Sun Q."/>
            <person name="Mori K."/>
        </authorList>
    </citation>
    <scope>NUCLEOTIDE SEQUENCE [LARGE SCALE GENOMIC DNA]</scope>
    <source>
        <strain evidence="1 2">JCM 4557</strain>
    </source>
</reference>
<dbReference type="EMBL" id="JBHMQV010000009">
    <property type="protein sequence ID" value="MFC0844468.1"/>
    <property type="molecule type" value="Genomic_DNA"/>
</dbReference>
<sequence>MAIHRIGRRQTLRAALAATVVAGTGIGGIGGARAAESGGHLPPVPGMRGDRLANEFWYVLDDTTLFHRSQELDDAYTAIRTYAGGLEAPVIQAWVTRYNQPGYPGTFRDWMAPIAEQLRLLSEVQLGVVDRFYRRRDPRLVTAFAGFGQGTLYDPRRPEPALSVHTMNGEAGYHAWHVYARAMALLGIDRRRWEEIGPLLGFAWALQSIAKPSTSSPNPPLPPRTVVEQAAYWLPRGIERQDADFQSYPYPAGTGPSPLG</sequence>
<organism evidence="1 2">
    <name type="scientific">Streptomyces noboritoensis</name>
    <dbReference type="NCBI Taxonomy" id="67337"/>
    <lineage>
        <taxon>Bacteria</taxon>
        <taxon>Bacillati</taxon>
        <taxon>Actinomycetota</taxon>
        <taxon>Actinomycetes</taxon>
        <taxon>Kitasatosporales</taxon>
        <taxon>Streptomycetaceae</taxon>
        <taxon>Streptomyces</taxon>
    </lineage>
</organism>
<proteinExistence type="predicted"/>
<protein>
    <recommendedName>
        <fullName evidence="3">Tat pathway signal sequence domain protein</fullName>
    </recommendedName>
</protein>